<organism evidence="1 2">
    <name type="scientific">Thalassotalea insulae</name>
    <dbReference type="NCBI Taxonomy" id="2056778"/>
    <lineage>
        <taxon>Bacteria</taxon>
        <taxon>Pseudomonadati</taxon>
        <taxon>Pseudomonadota</taxon>
        <taxon>Gammaproteobacteria</taxon>
        <taxon>Alteromonadales</taxon>
        <taxon>Colwelliaceae</taxon>
        <taxon>Thalassotalea</taxon>
    </lineage>
</organism>
<keyword evidence="2" id="KW-1185">Reference proteome</keyword>
<protein>
    <recommendedName>
        <fullName evidence="3">DUF1902 domain-containing protein</fullName>
    </recommendedName>
</protein>
<name>A0ABQ6H1B4_9GAMM</name>
<accession>A0ABQ6H1B4</accession>
<evidence type="ECO:0000313" key="1">
    <source>
        <dbReference type="EMBL" id="GLX80545.1"/>
    </source>
</evidence>
<proteinExistence type="predicted"/>
<dbReference type="Pfam" id="PF15566">
    <property type="entry name" value="Imm32"/>
    <property type="match status" value="1"/>
</dbReference>
<dbReference type="Proteomes" id="UP001157186">
    <property type="component" value="Unassembled WGS sequence"/>
</dbReference>
<comment type="caution">
    <text evidence="1">The sequence shown here is derived from an EMBL/GenBank/DDBJ whole genome shotgun (WGS) entry which is preliminary data.</text>
</comment>
<evidence type="ECO:0000313" key="2">
    <source>
        <dbReference type="Proteomes" id="UP001157186"/>
    </source>
</evidence>
<sequence>MKIYGYEKTEDDDPVCIELSEITLSTSPVVLRNIANFLNKAADDIEQLPDFEHVHLQDDSSVWTDDMPDIVICKNST</sequence>
<dbReference type="RefSeq" id="WP_284246665.1">
    <property type="nucleotide sequence ID" value="NZ_BSST01000002.1"/>
</dbReference>
<dbReference type="EMBL" id="BSST01000002">
    <property type="protein sequence ID" value="GLX80545.1"/>
    <property type="molecule type" value="Genomic_DNA"/>
</dbReference>
<reference evidence="1 2" key="1">
    <citation type="submission" date="2023-03" db="EMBL/GenBank/DDBJ databases">
        <title>Draft genome sequence of Thalassotalea insulae KCTC 62186T.</title>
        <authorList>
            <person name="Sawabe T."/>
        </authorList>
    </citation>
    <scope>NUCLEOTIDE SEQUENCE [LARGE SCALE GENOMIC DNA]</scope>
    <source>
        <strain evidence="1 2">KCTC 62186</strain>
    </source>
</reference>
<evidence type="ECO:0008006" key="3">
    <source>
        <dbReference type="Google" id="ProtNLM"/>
    </source>
</evidence>
<gene>
    <name evidence="1" type="ORF">tinsulaeT_38850</name>
</gene>
<dbReference type="InterPro" id="IPR029083">
    <property type="entry name" value="Imm32"/>
</dbReference>